<evidence type="ECO:0000313" key="2">
    <source>
        <dbReference type="Proteomes" id="UP000076858"/>
    </source>
</evidence>
<gene>
    <name evidence="1" type="ORF">APZ42_010883</name>
</gene>
<dbReference type="Proteomes" id="UP000076858">
    <property type="component" value="Unassembled WGS sequence"/>
</dbReference>
<keyword evidence="2" id="KW-1185">Reference proteome</keyword>
<accession>A0A162T844</accession>
<protein>
    <submittedName>
        <fullName evidence="1">Uncharacterized protein</fullName>
    </submittedName>
</protein>
<proteinExistence type="predicted"/>
<sequence>MVSVKTRKIVTPPLHRCGRTGKMKATKKNKVARFKDKLEERIGANAPRKDINEPIIQ</sequence>
<dbReference type="AlphaFoldDB" id="A0A162T844"/>
<name>A0A162T844_9CRUS</name>
<organism evidence="1 2">
    <name type="scientific">Daphnia magna</name>
    <dbReference type="NCBI Taxonomy" id="35525"/>
    <lineage>
        <taxon>Eukaryota</taxon>
        <taxon>Metazoa</taxon>
        <taxon>Ecdysozoa</taxon>
        <taxon>Arthropoda</taxon>
        <taxon>Crustacea</taxon>
        <taxon>Branchiopoda</taxon>
        <taxon>Diplostraca</taxon>
        <taxon>Cladocera</taxon>
        <taxon>Anomopoda</taxon>
        <taxon>Daphniidae</taxon>
        <taxon>Daphnia</taxon>
    </lineage>
</organism>
<evidence type="ECO:0000313" key="1">
    <source>
        <dbReference type="EMBL" id="KZS21988.1"/>
    </source>
</evidence>
<reference evidence="1 2" key="1">
    <citation type="submission" date="2016-03" db="EMBL/GenBank/DDBJ databases">
        <title>EvidentialGene: Evidence-directed Construction of Genes on Genomes.</title>
        <authorList>
            <person name="Gilbert D.G."/>
            <person name="Choi J.-H."/>
            <person name="Mockaitis K."/>
            <person name="Colbourne J."/>
            <person name="Pfrender M."/>
        </authorList>
    </citation>
    <scope>NUCLEOTIDE SEQUENCE [LARGE SCALE GENOMIC DNA]</scope>
    <source>
        <strain evidence="1 2">Xinb3</strain>
        <tissue evidence="1">Complete organism</tissue>
    </source>
</reference>
<dbReference type="EMBL" id="LRGB01000005">
    <property type="protein sequence ID" value="KZS21988.1"/>
    <property type="molecule type" value="Genomic_DNA"/>
</dbReference>
<comment type="caution">
    <text evidence="1">The sequence shown here is derived from an EMBL/GenBank/DDBJ whole genome shotgun (WGS) entry which is preliminary data.</text>
</comment>